<reference evidence="3" key="1">
    <citation type="submission" date="2021-02" db="EMBL/GenBank/DDBJ databases">
        <title>Sulfurospirillum tamanensis sp. nov.</title>
        <authorList>
            <person name="Frolova A."/>
            <person name="Merkel A."/>
            <person name="Slobodkin A."/>
        </authorList>
    </citation>
    <scope>NUCLEOTIDE SEQUENCE</scope>
    <source>
        <strain evidence="3">T05b</strain>
    </source>
</reference>
<reference evidence="3" key="2">
    <citation type="submission" date="2021-02" db="EMBL/GenBank/DDBJ databases">
        <authorList>
            <person name="Merkel A.Y."/>
        </authorList>
    </citation>
    <scope>NUCLEOTIDE SEQUENCE</scope>
    <source>
        <strain evidence="3">T05b</strain>
    </source>
</reference>
<gene>
    <name evidence="3" type="ORF">JWV37_10515</name>
</gene>
<dbReference type="Gene3D" id="1.10.1220.10">
    <property type="entry name" value="Met repressor-like"/>
    <property type="match status" value="1"/>
</dbReference>
<comment type="caution">
    <text evidence="3">The sequence shown here is derived from an EMBL/GenBank/DDBJ whole genome shotgun (WGS) entry which is preliminary data.</text>
</comment>
<protein>
    <submittedName>
        <fullName evidence="3">Type II toxin-antitoxin system RelB/DinJ family antitoxin</fullName>
    </submittedName>
</protein>
<evidence type="ECO:0000256" key="1">
    <source>
        <dbReference type="ARBA" id="ARBA00010562"/>
    </source>
</evidence>
<dbReference type="PIRSF" id="PIRSF003108">
    <property type="entry name" value="DinJ"/>
    <property type="match status" value="1"/>
</dbReference>
<name>A0ABS2WU98_9BACT</name>
<dbReference type="RefSeq" id="WP_205459760.1">
    <property type="nucleotide sequence ID" value="NZ_JAFHKK010000027.1"/>
</dbReference>
<dbReference type="Pfam" id="PF04221">
    <property type="entry name" value="RelB"/>
    <property type="match status" value="1"/>
</dbReference>
<dbReference type="NCBIfam" id="TIGR02384">
    <property type="entry name" value="RelB_DinJ"/>
    <property type="match status" value="1"/>
</dbReference>
<dbReference type="InterPro" id="IPR026262">
    <property type="entry name" value="DinJ"/>
</dbReference>
<comment type="similarity">
    <text evidence="1">Belongs to the RelB/DinJ antitoxin family.</text>
</comment>
<evidence type="ECO:0000256" key="2">
    <source>
        <dbReference type="ARBA" id="ARBA00022649"/>
    </source>
</evidence>
<dbReference type="PANTHER" id="PTHR38781">
    <property type="entry name" value="ANTITOXIN DINJ-RELATED"/>
    <property type="match status" value="1"/>
</dbReference>
<dbReference type="Proteomes" id="UP000703590">
    <property type="component" value="Unassembled WGS sequence"/>
</dbReference>
<keyword evidence="2" id="KW-1277">Toxin-antitoxin system</keyword>
<evidence type="ECO:0000313" key="4">
    <source>
        <dbReference type="Proteomes" id="UP000703590"/>
    </source>
</evidence>
<sequence>MKMQTSVRVDDVFYNEAKEVFSRFGLSFGDAVNLFLAKVSMEKRIPFELSLPSDELNRRVENVKADKNTLVYESADKLFEDLGI</sequence>
<organism evidence="3 4">
    <name type="scientific">Sulfurospirillum tamanense</name>
    <dbReference type="NCBI Taxonomy" id="2813362"/>
    <lineage>
        <taxon>Bacteria</taxon>
        <taxon>Pseudomonadati</taxon>
        <taxon>Campylobacterota</taxon>
        <taxon>Epsilonproteobacteria</taxon>
        <taxon>Campylobacterales</taxon>
        <taxon>Sulfurospirillaceae</taxon>
        <taxon>Sulfurospirillum</taxon>
    </lineage>
</organism>
<dbReference type="EMBL" id="JAFHKK010000027">
    <property type="protein sequence ID" value="MBN2965215.1"/>
    <property type="molecule type" value="Genomic_DNA"/>
</dbReference>
<dbReference type="InterPro" id="IPR007337">
    <property type="entry name" value="RelB/DinJ"/>
</dbReference>
<evidence type="ECO:0000313" key="3">
    <source>
        <dbReference type="EMBL" id="MBN2965215.1"/>
    </source>
</evidence>
<proteinExistence type="inferred from homology"/>
<dbReference type="InterPro" id="IPR013321">
    <property type="entry name" value="Arc_rbn_hlx_hlx"/>
</dbReference>
<accession>A0ABS2WU98</accession>
<keyword evidence="4" id="KW-1185">Reference proteome</keyword>
<dbReference type="PANTHER" id="PTHR38781:SF1">
    <property type="entry name" value="ANTITOXIN DINJ-RELATED"/>
    <property type="match status" value="1"/>
</dbReference>